<protein>
    <recommendedName>
        <fullName evidence="4">DUF192 domain-containing protein</fullName>
    </recommendedName>
</protein>
<keyword evidence="3" id="KW-1185">Reference proteome</keyword>
<evidence type="ECO:0000256" key="1">
    <source>
        <dbReference type="SAM" id="SignalP"/>
    </source>
</evidence>
<feature type="signal peptide" evidence="1">
    <location>
        <begin position="1"/>
        <end position="27"/>
    </location>
</feature>
<dbReference type="RefSeq" id="WP_183482503.1">
    <property type="nucleotide sequence ID" value="NZ_JACIDZ010000001.1"/>
</dbReference>
<dbReference type="InterPro" id="IPR003795">
    <property type="entry name" value="DUF192"/>
</dbReference>
<keyword evidence="1" id="KW-0732">Signal</keyword>
<feature type="chain" id="PRO_5030869965" description="DUF192 domain-containing protein" evidence="1">
    <location>
        <begin position="28"/>
        <end position="159"/>
    </location>
</feature>
<gene>
    <name evidence="2" type="ORF">GGR30_000662</name>
</gene>
<dbReference type="PANTHER" id="PTHR37953">
    <property type="entry name" value="UPF0127 PROTEIN MJ1496"/>
    <property type="match status" value="1"/>
</dbReference>
<proteinExistence type="predicted"/>
<reference evidence="2 3" key="1">
    <citation type="submission" date="2020-08" db="EMBL/GenBank/DDBJ databases">
        <title>Genomic Encyclopedia of Type Strains, Phase IV (KMG-IV): sequencing the most valuable type-strain genomes for metagenomic binning, comparative biology and taxonomic classification.</title>
        <authorList>
            <person name="Goeker M."/>
        </authorList>
    </citation>
    <scope>NUCLEOTIDE SEQUENCE [LARGE SCALE GENOMIC DNA]</scope>
    <source>
        <strain evidence="2 3">DSM 28101</strain>
    </source>
</reference>
<dbReference type="InterPro" id="IPR038695">
    <property type="entry name" value="Saro_0823-like_sf"/>
</dbReference>
<evidence type="ECO:0000313" key="2">
    <source>
        <dbReference type="EMBL" id="MBB4120767.1"/>
    </source>
</evidence>
<organism evidence="2 3">
    <name type="scientific">Martelella radicis</name>
    <dbReference type="NCBI Taxonomy" id="1397476"/>
    <lineage>
        <taxon>Bacteria</taxon>
        <taxon>Pseudomonadati</taxon>
        <taxon>Pseudomonadota</taxon>
        <taxon>Alphaproteobacteria</taxon>
        <taxon>Hyphomicrobiales</taxon>
        <taxon>Aurantimonadaceae</taxon>
        <taxon>Martelella</taxon>
    </lineage>
</organism>
<evidence type="ECO:0008006" key="4">
    <source>
        <dbReference type="Google" id="ProtNLM"/>
    </source>
</evidence>
<dbReference type="AlphaFoldDB" id="A0A7W6KGS3"/>
<name>A0A7W6KGS3_9HYPH</name>
<accession>A0A7W6KGS3</accession>
<evidence type="ECO:0000313" key="3">
    <source>
        <dbReference type="Proteomes" id="UP000530571"/>
    </source>
</evidence>
<dbReference type="Gene3D" id="2.60.120.1140">
    <property type="entry name" value="Protein of unknown function DUF192"/>
    <property type="match status" value="1"/>
</dbReference>
<dbReference type="PANTHER" id="PTHR37953:SF1">
    <property type="entry name" value="UPF0127 PROTEIN MJ1496"/>
    <property type="match status" value="1"/>
</dbReference>
<comment type="caution">
    <text evidence="2">The sequence shown here is derived from an EMBL/GenBank/DDBJ whole genome shotgun (WGS) entry which is preliminary data.</text>
</comment>
<dbReference type="EMBL" id="JACIDZ010000001">
    <property type="protein sequence ID" value="MBB4120767.1"/>
    <property type="molecule type" value="Genomic_DNA"/>
</dbReference>
<dbReference type="Proteomes" id="UP000530571">
    <property type="component" value="Unassembled WGS sequence"/>
</dbReference>
<sequence>MKKPMRRRVLALLLSLFALLPAGAGLAQDQTVRFPVSELTLHTENGDYPIAVEVATSSPQRQRGLMFRTELARDHGMIFDFGVDRPASMWMANTLIPLDMVFIRADGTVSGYHENAVPGSKAVISSSEPVRYVLELGGGEAAAYGLKSGDRVTGPALSD</sequence>
<dbReference type="Pfam" id="PF02643">
    <property type="entry name" value="DUF192"/>
    <property type="match status" value="1"/>
</dbReference>